<keyword evidence="3" id="KW-1185">Reference proteome</keyword>
<dbReference type="Proteomes" id="UP000077266">
    <property type="component" value="Unassembled WGS sequence"/>
</dbReference>
<gene>
    <name evidence="2" type="ORF">EXIGLDRAFT_771624</name>
</gene>
<dbReference type="OrthoDB" id="3269308at2759"/>
<organism evidence="2 3">
    <name type="scientific">Exidia glandulosa HHB12029</name>
    <dbReference type="NCBI Taxonomy" id="1314781"/>
    <lineage>
        <taxon>Eukaryota</taxon>
        <taxon>Fungi</taxon>
        <taxon>Dikarya</taxon>
        <taxon>Basidiomycota</taxon>
        <taxon>Agaricomycotina</taxon>
        <taxon>Agaricomycetes</taxon>
        <taxon>Auriculariales</taxon>
        <taxon>Exidiaceae</taxon>
        <taxon>Exidia</taxon>
    </lineage>
</organism>
<feature type="compositionally biased region" description="Acidic residues" evidence="1">
    <location>
        <begin position="336"/>
        <end position="345"/>
    </location>
</feature>
<sequence>MASPCSKRPKTSGVVTQDTGPAYFSWPSRPRIDIDIVYLIATYSSVLTLANLGSCCKAYATVANDERRWRVNRILRAWFGEGGNVRRSMYNYGVLLTGSAVLHVLDPTLFVWPTDLDFAVGYGLPASCFISFLDDLNFKATEERVRTQLHAQLYPERNLVQRVTTFRHKVTNRRVEVITSATRWAMDAVLSHPNSIMHNFVAASTIGCLHPWFTFGADAVTVPLRALPTAPYARELNKYKSRGIRLHKDNGFLDKRCGSACPLLFHRIDDPAVCVVRYSMLSDRELVSGLSYPFAKRASLREVEPGMSYRLGTVCANDFCPHKNESEAKRNKTTENDGEGVEDDVSQSSEHSAHSIALRDKTVEKGKGKAVGAGVKDWGYLANTNERIAKITDFNSAKQDTFYITALINALSWIAVNLPDRDKFYALAVQGSRNAAKVWFVGILVKSYFFDKSGEAPSSVSMNIALLDERETTMANNLLRRYSAPRNSDTSVYTDVRFSKWMSVRHTGESAMRAEHFTEVYDATTGFNLPRTKMRQMSPSNLKKGDLVMVEATVERWHPKKAAGSSKVNYSEYNAFYALNFIALLDDSPPPLTVAMNMATDVEVEVEF</sequence>
<protein>
    <submittedName>
        <fullName evidence="2">Uncharacterized protein</fullName>
    </submittedName>
</protein>
<name>A0A165FUV0_EXIGL</name>
<evidence type="ECO:0000256" key="1">
    <source>
        <dbReference type="SAM" id="MobiDB-lite"/>
    </source>
</evidence>
<dbReference type="EMBL" id="KV426069">
    <property type="protein sequence ID" value="KZV89565.1"/>
    <property type="molecule type" value="Genomic_DNA"/>
</dbReference>
<feature type="region of interest" description="Disordered" evidence="1">
    <location>
        <begin position="326"/>
        <end position="357"/>
    </location>
</feature>
<evidence type="ECO:0000313" key="3">
    <source>
        <dbReference type="Proteomes" id="UP000077266"/>
    </source>
</evidence>
<evidence type="ECO:0000313" key="2">
    <source>
        <dbReference type="EMBL" id="KZV89565.1"/>
    </source>
</evidence>
<dbReference type="InParanoid" id="A0A165FUV0"/>
<reference evidence="2 3" key="1">
    <citation type="journal article" date="2016" name="Mol. Biol. Evol.">
        <title>Comparative Genomics of Early-Diverging Mushroom-Forming Fungi Provides Insights into the Origins of Lignocellulose Decay Capabilities.</title>
        <authorList>
            <person name="Nagy L.G."/>
            <person name="Riley R."/>
            <person name="Tritt A."/>
            <person name="Adam C."/>
            <person name="Daum C."/>
            <person name="Floudas D."/>
            <person name="Sun H."/>
            <person name="Yadav J.S."/>
            <person name="Pangilinan J."/>
            <person name="Larsson K.H."/>
            <person name="Matsuura K."/>
            <person name="Barry K."/>
            <person name="Labutti K."/>
            <person name="Kuo R."/>
            <person name="Ohm R.A."/>
            <person name="Bhattacharya S.S."/>
            <person name="Shirouzu T."/>
            <person name="Yoshinaga Y."/>
            <person name="Martin F.M."/>
            <person name="Grigoriev I.V."/>
            <person name="Hibbett D.S."/>
        </authorList>
    </citation>
    <scope>NUCLEOTIDE SEQUENCE [LARGE SCALE GENOMIC DNA]</scope>
    <source>
        <strain evidence="2 3">HHB12029</strain>
    </source>
</reference>
<accession>A0A165FUV0</accession>
<proteinExistence type="predicted"/>
<feature type="compositionally biased region" description="Basic and acidic residues" evidence="1">
    <location>
        <begin position="326"/>
        <end position="335"/>
    </location>
</feature>
<dbReference type="AlphaFoldDB" id="A0A165FUV0"/>